<accession>A0A4Y7SFF3</accession>
<dbReference type="STRING" id="71717.A0A4Y7SFF3"/>
<organism evidence="2 3">
    <name type="scientific">Coprinellus micaceus</name>
    <name type="common">Glistening ink-cap mushroom</name>
    <name type="synonym">Coprinus micaceus</name>
    <dbReference type="NCBI Taxonomy" id="71717"/>
    <lineage>
        <taxon>Eukaryota</taxon>
        <taxon>Fungi</taxon>
        <taxon>Dikarya</taxon>
        <taxon>Basidiomycota</taxon>
        <taxon>Agaricomycotina</taxon>
        <taxon>Agaricomycetes</taxon>
        <taxon>Agaricomycetidae</taxon>
        <taxon>Agaricales</taxon>
        <taxon>Agaricineae</taxon>
        <taxon>Psathyrellaceae</taxon>
        <taxon>Coprinellus</taxon>
    </lineage>
</organism>
<dbReference type="EMBL" id="QPFP01000143">
    <property type="protein sequence ID" value="TEB20376.1"/>
    <property type="molecule type" value="Genomic_DNA"/>
</dbReference>
<name>A0A4Y7SFF3_COPMI</name>
<comment type="caution">
    <text evidence="2">The sequence shown here is derived from an EMBL/GenBank/DDBJ whole genome shotgun (WGS) entry which is preliminary data.</text>
</comment>
<evidence type="ECO:0000313" key="3">
    <source>
        <dbReference type="Proteomes" id="UP000298030"/>
    </source>
</evidence>
<feature type="region of interest" description="Disordered" evidence="1">
    <location>
        <begin position="210"/>
        <end position="231"/>
    </location>
</feature>
<keyword evidence="3" id="KW-1185">Reference proteome</keyword>
<dbReference type="OrthoDB" id="3112877at2759"/>
<dbReference type="AlphaFoldDB" id="A0A4Y7SFF3"/>
<protein>
    <submittedName>
        <fullName evidence="2">Uncharacterized protein</fullName>
    </submittedName>
</protein>
<sequence>MDSFEPFCSILAPETPENTPTTLAKSSSFTERNWKHFDLYSTRTKTLVLNEPASLSKTPSWAFHMGRGSNARSGVFFPSLRGLFLNYADPLSFFIAFAVAPHLVFLSIHLRQASATEESKGAILELTQHLRQKNTSLSHVHVIRPFQQEALDNLLALKTLKAVQVVTRIAEHVTIKQPFWAASLLVVREAGLEQESEEHYTSNRNLRVLTPAAAGSDQPARALPPRVQPIS</sequence>
<reference evidence="2 3" key="1">
    <citation type="journal article" date="2019" name="Nat. Ecol. Evol.">
        <title>Megaphylogeny resolves global patterns of mushroom evolution.</title>
        <authorList>
            <person name="Varga T."/>
            <person name="Krizsan K."/>
            <person name="Foldi C."/>
            <person name="Dima B."/>
            <person name="Sanchez-Garcia M."/>
            <person name="Sanchez-Ramirez S."/>
            <person name="Szollosi G.J."/>
            <person name="Szarkandi J.G."/>
            <person name="Papp V."/>
            <person name="Albert L."/>
            <person name="Andreopoulos W."/>
            <person name="Angelini C."/>
            <person name="Antonin V."/>
            <person name="Barry K.W."/>
            <person name="Bougher N.L."/>
            <person name="Buchanan P."/>
            <person name="Buyck B."/>
            <person name="Bense V."/>
            <person name="Catcheside P."/>
            <person name="Chovatia M."/>
            <person name="Cooper J."/>
            <person name="Damon W."/>
            <person name="Desjardin D."/>
            <person name="Finy P."/>
            <person name="Geml J."/>
            <person name="Haridas S."/>
            <person name="Hughes K."/>
            <person name="Justo A."/>
            <person name="Karasinski D."/>
            <person name="Kautmanova I."/>
            <person name="Kiss B."/>
            <person name="Kocsube S."/>
            <person name="Kotiranta H."/>
            <person name="LaButti K.M."/>
            <person name="Lechner B.E."/>
            <person name="Liimatainen K."/>
            <person name="Lipzen A."/>
            <person name="Lukacs Z."/>
            <person name="Mihaltcheva S."/>
            <person name="Morgado L.N."/>
            <person name="Niskanen T."/>
            <person name="Noordeloos M.E."/>
            <person name="Ohm R.A."/>
            <person name="Ortiz-Santana B."/>
            <person name="Ovrebo C."/>
            <person name="Racz N."/>
            <person name="Riley R."/>
            <person name="Savchenko A."/>
            <person name="Shiryaev A."/>
            <person name="Soop K."/>
            <person name="Spirin V."/>
            <person name="Szebenyi C."/>
            <person name="Tomsovsky M."/>
            <person name="Tulloss R.E."/>
            <person name="Uehling J."/>
            <person name="Grigoriev I.V."/>
            <person name="Vagvolgyi C."/>
            <person name="Papp T."/>
            <person name="Martin F.M."/>
            <person name="Miettinen O."/>
            <person name="Hibbett D.S."/>
            <person name="Nagy L.G."/>
        </authorList>
    </citation>
    <scope>NUCLEOTIDE SEQUENCE [LARGE SCALE GENOMIC DNA]</scope>
    <source>
        <strain evidence="2 3">FP101781</strain>
    </source>
</reference>
<dbReference type="Proteomes" id="UP000298030">
    <property type="component" value="Unassembled WGS sequence"/>
</dbReference>
<evidence type="ECO:0000313" key="2">
    <source>
        <dbReference type="EMBL" id="TEB20376.1"/>
    </source>
</evidence>
<proteinExistence type="predicted"/>
<gene>
    <name evidence="2" type="ORF">FA13DRAFT_1820241</name>
</gene>
<evidence type="ECO:0000256" key="1">
    <source>
        <dbReference type="SAM" id="MobiDB-lite"/>
    </source>
</evidence>